<dbReference type="Pfam" id="PF00561">
    <property type="entry name" value="Abhydrolase_1"/>
    <property type="match status" value="1"/>
</dbReference>
<dbReference type="GO" id="GO:0016787">
    <property type="term" value="F:hydrolase activity"/>
    <property type="evidence" value="ECO:0007669"/>
    <property type="project" value="UniProtKB-KW"/>
</dbReference>
<evidence type="ECO:0000313" key="2">
    <source>
        <dbReference type="EMBL" id="MZR23926.1"/>
    </source>
</evidence>
<dbReference type="Gene3D" id="3.40.50.1820">
    <property type="entry name" value="alpha/beta hydrolase"/>
    <property type="match status" value="1"/>
</dbReference>
<reference evidence="2 3" key="1">
    <citation type="journal article" date="2014" name="Int. J. Syst. Evol. Microbiol.">
        <title>Sneathiella chungangensis sp. nov., isolated from a marine sand, and emended description of the genus Sneathiella.</title>
        <authorList>
            <person name="Siamphan C."/>
            <person name="Kim H."/>
            <person name="Lee J.S."/>
            <person name="Kim W."/>
        </authorList>
    </citation>
    <scope>NUCLEOTIDE SEQUENCE [LARGE SCALE GENOMIC DNA]</scope>
    <source>
        <strain evidence="2 3">KCTC 32476</strain>
    </source>
</reference>
<feature type="domain" description="AB hydrolase-1" evidence="1">
    <location>
        <begin position="20"/>
        <end position="117"/>
    </location>
</feature>
<protein>
    <submittedName>
        <fullName evidence="2">Alpha/beta fold hydrolase</fullName>
    </submittedName>
</protein>
<dbReference type="OrthoDB" id="8680283at2"/>
<sequence length="256" mass="28479">MSYAERDIPIYYTELGESDPILFCHGAGGNSTIWWQQFAHFSRQYHCIAMDHRGFGRSSCSSEYFDVSKFGEDALAVLDAAKVERAHIVCQSMGGWTGVQLALKHPERVRSLTLGDTIGGFDIPSGVSEIGPVIERLKEVGGSNVALGAAFRQNQHSDAHLYREISAFNVAIRSLDLYGQMFHPDVLVPLERATNLNAPVLVIAGNEDEFWPPEVLKELSQHIPNARIVELESGHSPYYEVPEVFNETLQAFLETI</sequence>
<keyword evidence="3" id="KW-1185">Reference proteome</keyword>
<evidence type="ECO:0000313" key="3">
    <source>
        <dbReference type="Proteomes" id="UP000445696"/>
    </source>
</evidence>
<dbReference type="PRINTS" id="PR00111">
    <property type="entry name" value="ABHYDROLASE"/>
</dbReference>
<dbReference type="AlphaFoldDB" id="A0A845ML11"/>
<dbReference type="RefSeq" id="WP_161340363.1">
    <property type="nucleotide sequence ID" value="NZ_JBHSDG010000003.1"/>
</dbReference>
<dbReference type="EMBL" id="WTVA01000015">
    <property type="protein sequence ID" value="MZR23926.1"/>
    <property type="molecule type" value="Genomic_DNA"/>
</dbReference>
<name>A0A845ML11_9PROT</name>
<dbReference type="PANTHER" id="PTHR43433:SF5">
    <property type="entry name" value="AB HYDROLASE-1 DOMAIN-CONTAINING PROTEIN"/>
    <property type="match status" value="1"/>
</dbReference>
<dbReference type="InterPro" id="IPR029058">
    <property type="entry name" value="AB_hydrolase_fold"/>
</dbReference>
<dbReference type="Proteomes" id="UP000445696">
    <property type="component" value="Unassembled WGS sequence"/>
</dbReference>
<dbReference type="SUPFAM" id="SSF53474">
    <property type="entry name" value="alpha/beta-Hydrolases"/>
    <property type="match status" value="1"/>
</dbReference>
<organism evidence="2 3">
    <name type="scientific">Sneathiella chungangensis</name>
    <dbReference type="NCBI Taxonomy" id="1418234"/>
    <lineage>
        <taxon>Bacteria</taxon>
        <taxon>Pseudomonadati</taxon>
        <taxon>Pseudomonadota</taxon>
        <taxon>Alphaproteobacteria</taxon>
        <taxon>Sneathiellales</taxon>
        <taxon>Sneathiellaceae</taxon>
        <taxon>Sneathiella</taxon>
    </lineage>
</organism>
<proteinExistence type="predicted"/>
<accession>A0A845ML11</accession>
<evidence type="ECO:0000259" key="1">
    <source>
        <dbReference type="Pfam" id="PF00561"/>
    </source>
</evidence>
<comment type="caution">
    <text evidence="2">The sequence shown here is derived from an EMBL/GenBank/DDBJ whole genome shotgun (WGS) entry which is preliminary data.</text>
</comment>
<dbReference type="InterPro" id="IPR050471">
    <property type="entry name" value="AB_hydrolase"/>
</dbReference>
<gene>
    <name evidence="2" type="ORF">GQF03_16445</name>
</gene>
<dbReference type="PANTHER" id="PTHR43433">
    <property type="entry name" value="HYDROLASE, ALPHA/BETA FOLD FAMILY PROTEIN"/>
    <property type="match status" value="1"/>
</dbReference>
<dbReference type="InterPro" id="IPR000073">
    <property type="entry name" value="AB_hydrolase_1"/>
</dbReference>
<keyword evidence="2" id="KW-0378">Hydrolase</keyword>